<proteinExistence type="predicted"/>
<comment type="caution">
    <text evidence="1">The sequence shown here is derived from an EMBL/GenBank/DDBJ whole genome shotgun (WGS) entry which is preliminary data.</text>
</comment>
<organism evidence="1 2">
    <name type="scientific">Lojkania enalia</name>
    <dbReference type="NCBI Taxonomy" id="147567"/>
    <lineage>
        <taxon>Eukaryota</taxon>
        <taxon>Fungi</taxon>
        <taxon>Dikarya</taxon>
        <taxon>Ascomycota</taxon>
        <taxon>Pezizomycotina</taxon>
        <taxon>Dothideomycetes</taxon>
        <taxon>Pleosporomycetidae</taxon>
        <taxon>Pleosporales</taxon>
        <taxon>Pleosporales incertae sedis</taxon>
        <taxon>Lojkania</taxon>
    </lineage>
</organism>
<evidence type="ECO:0000313" key="1">
    <source>
        <dbReference type="EMBL" id="KAF2262571.1"/>
    </source>
</evidence>
<dbReference type="Proteomes" id="UP000800093">
    <property type="component" value="Unassembled WGS sequence"/>
</dbReference>
<reference evidence="2" key="1">
    <citation type="journal article" date="2020" name="Stud. Mycol.">
        <title>101 Dothideomycetes genomes: A test case for predicting lifestyles and emergence of pathogens.</title>
        <authorList>
            <person name="Haridas S."/>
            <person name="Albert R."/>
            <person name="Binder M."/>
            <person name="Bloem J."/>
            <person name="LaButti K."/>
            <person name="Salamov A."/>
            <person name="Andreopoulos B."/>
            <person name="Baker S."/>
            <person name="Barry K."/>
            <person name="Bills G."/>
            <person name="Bluhm B."/>
            <person name="Cannon C."/>
            <person name="Castanera R."/>
            <person name="Culley D."/>
            <person name="Daum C."/>
            <person name="Ezra D."/>
            <person name="Gonzalez J."/>
            <person name="Henrissat B."/>
            <person name="Kuo A."/>
            <person name="Liang C."/>
            <person name="Lipzen A."/>
            <person name="Lutzoni F."/>
            <person name="Magnuson J."/>
            <person name="Mondo S."/>
            <person name="Nolan M."/>
            <person name="Ohm R."/>
            <person name="Pangilinan J."/>
            <person name="Park H.-J."/>
            <person name="Ramirez L."/>
            <person name="Alfaro M."/>
            <person name="Sun H."/>
            <person name="Tritt A."/>
            <person name="Yoshinaga Y."/>
            <person name="Zwiers L.-H."/>
            <person name="Turgeon B."/>
            <person name="Goodwin S."/>
            <person name="Spatafora J."/>
            <person name="Crous P."/>
            <person name="Grigoriev I."/>
        </authorList>
    </citation>
    <scope>NUCLEOTIDE SEQUENCE [LARGE SCALE GENOMIC DNA]</scope>
    <source>
        <strain evidence="2">CBS 304.66</strain>
    </source>
</reference>
<dbReference type="AlphaFoldDB" id="A0A9P4N7P2"/>
<gene>
    <name evidence="1" type="ORF">CC78DRAFT_545759</name>
</gene>
<evidence type="ECO:0000313" key="2">
    <source>
        <dbReference type="Proteomes" id="UP000800093"/>
    </source>
</evidence>
<sequence>MCSTISLLVAAVATQSTVTLINSFGRTLTLKSSESGRTTYTKSCSATSNSPPASIRELTLIRGSPPNFPVPTVKARLHRQEDYYAPYAITQGDSTWELHLTEAFGFTWDYNRA</sequence>
<name>A0A9P4N7P2_9PLEO</name>
<keyword evidence="2" id="KW-1185">Reference proteome</keyword>
<protein>
    <submittedName>
        <fullName evidence="1">Uncharacterized protein</fullName>
    </submittedName>
</protein>
<accession>A0A9P4N7P2</accession>
<dbReference type="EMBL" id="ML986639">
    <property type="protein sequence ID" value="KAF2262571.1"/>
    <property type="molecule type" value="Genomic_DNA"/>
</dbReference>